<evidence type="ECO:0000313" key="2">
    <source>
        <dbReference type="Proteomes" id="UP000033166"/>
    </source>
</evidence>
<evidence type="ECO:0000313" key="1">
    <source>
        <dbReference type="EMBL" id="CEN27809.1"/>
    </source>
</evidence>
<dbReference type="AlphaFoldDB" id="A0A0D6DV08"/>
<dbReference type="RefSeq" id="WP_047915040.1">
    <property type="nucleotide sequence ID" value="NZ_LN774769.1"/>
</dbReference>
<sequence>MKKIPAKRTIYDYTIKQMKELKVHNLAYNRLVDIYSGMIHQYYTLLLSWEEEGCPSTVSSAAGSLKKHPSLDQMEKLRKDILSYSNQLMLNPKSNKDLEVNVKPSQADPFNNLFDNLKSG</sequence>
<accession>A0A0D6DV08</accession>
<protein>
    <submittedName>
        <fullName evidence="1">Phage terminase small subunit</fullName>
    </submittedName>
</protein>
<dbReference type="InterPro" id="IPR006448">
    <property type="entry name" value="Phage_term_ssu_P27"/>
</dbReference>
<dbReference type="HOGENOM" id="CLU_149979_0_0_9"/>
<reference evidence="2" key="1">
    <citation type="submission" date="2015-01" db="EMBL/GenBank/DDBJ databases">
        <authorList>
            <person name="Andreevskaya M."/>
        </authorList>
    </citation>
    <scope>NUCLEOTIDE SEQUENCE [LARGE SCALE GENOMIC DNA]</scope>
    <source>
        <strain evidence="2">MKFS47</strain>
    </source>
</reference>
<dbReference type="EMBL" id="LN774769">
    <property type="protein sequence ID" value="CEN27809.1"/>
    <property type="molecule type" value="Genomic_DNA"/>
</dbReference>
<dbReference type="Proteomes" id="UP000033166">
    <property type="component" value="Chromosome I"/>
</dbReference>
<organism evidence="1 2">
    <name type="scientific">Pseudolactococcus piscium MKFS47</name>
    <dbReference type="NCBI Taxonomy" id="297352"/>
    <lineage>
        <taxon>Bacteria</taxon>
        <taxon>Bacillati</taxon>
        <taxon>Bacillota</taxon>
        <taxon>Bacilli</taxon>
        <taxon>Lactobacillales</taxon>
        <taxon>Streptococcaceae</taxon>
        <taxon>Pseudolactococcus</taxon>
    </lineage>
</organism>
<dbReference type="KEGG" id="lpk:LACPI_0609"/>
<gene>
    <name evidence="1" type="ORF">LACPI_0609</name>
</gene>
<proteinExistence type="predicted"/>
<dbReference type="Pfam" id="PF05119">
    <property type="entry name" value="Terminase_4"/>
    <property type="match status" value="1"/>
</dbReference>
<name>A0A0D6DV08_9LACT</name>